<organism evidence="3 4">
    <name type="scientific">Argiope bruennichi</name>
    <name type="common">Wasp spider</name>
    <name type="synonym">Aranea bruennichi</name>
    <dbReference type="NCBI Taxonomy" id="94029"/>
    <lineage>
        <taxon>Eukaryota</taxon>
        <taxon>Metazoa</taxon>
        <taxon>Ecdysozoa</taxon>
        <taxon>Arthropoda</taxon>
        <taxon>Chelicerata</taxon>
        <taxon>Arachnida</taxon>
        <taxon>Araneae</taxon>
        <taxon>Araneomorphae</taxon>
        <taxon>Entelegynae</taxon>
        <taxon>Araneoidea</taxon>
        <taxon>Araneidae</taxon>
        <taxon>Argiope</taxon>
    </lineage>
</organism>
<feature type="domain" description="Programmed cell death protein 2 C-terminal" evidence="2">
    <location>
        <begin position="250"/>
        <end position="352"/>
    </location>
</feature>
<gene>
    <name evidence="3" type="ORF">HNY73_019226</name>
</gene>
<dbReference type="EMBL" id="JABXBU010002228">
    <property type="protein sequence ID" value="KAF8771858.1"/>
    <property type="molecule type" value="Genomic_DNA"/>
</dbReference>
<comment type="caution">
    <text evidence="3">The sequence shown here is derived from an EMBL/GenBank/DDBJ whole genome shotgun (WGS) entry which is preliminary data.</text>
</comment>
<reference evidence="3" key="2">
    <citation type="submission" date="2020-06" db="EMBL/GenBank/DDBJ databases">
        <authorList>
            <person name="Sheffer M."/>
        </authorList>
    </citation>
    <scope>NUCLEOTIDE SEQUENCE</scope>
</reference>
<dbReference type="PANTHER" id="PTHR12298:SF4">
    <property type="entry name" value="PROGRAMMED CELL DEATH PROTEIN 2"/>
    <property type="match status" value="1"/>
</dbReference>
<dbReference type="PANTHER" id="PTHR12298">
    <property type="entry name" value="PCDC2 PROGRAMMED CELL DEATH PROTEIN 2 -RELATED"/>
    <property type="match status" value="1"/>
</dbReference>
<protein>
    <submittedName>
        <fullName evidence="3">Programmed cell death protein 2 like protein</fullName>
    </submittedName>
</protein>
<evidence type="ECO:0000256" key="1">
    <source>
        <dbReference type="SAM" id="MobiDB-lite"/>
    </source>
</evidence>
<feature type="region of interest" description="Disordered" evidence="1">
    <location>
        <begin position="166"/>
        <end position="186"/>
    </location>
</feature>
<dbReference type="GO" id="GO:0005737">
    <property type="term" value="C:cytoplasm"/>
    <property type="evidence" value="ECO:0007669"/>
    <property type="project" value="InterPro"/>
</dbReference>
<evidence type="ECO:0000313" key="3">
    <source>
        <dbReference type="EMBL" id="KAF8771858.1"/>
    </source>
</evidence>
<dbReference type="OrthoDB" id="443682at2759"/>
<evidence type="ECO:0000313" key="4">
    <source>
        <dbReference type="Proteomes" id="UP000807504"/>
    </source>
</evidence>
<dbReference type="GO" id="GO:0005634">
    <property type="term" value="C:nucleus"/>
    <property type="evidence" value="ECO:0007669"/>
    <property type="project" value="TreeGrafter"/>
</dbReference>
<reference evidence="3" key="1">
    <citation type="journal article" date="2020" name="bioRxiv">
        <title>Chromosome-level reference genome of the European wasp spider Argiope bruennichi: a resource for studies on range expansion and evolutionary adaptation.</title>
        <authorList>
            <person name="Sheffer M.M."/>
            <person name="Hoppe A."/>
            <person name="Krehenwinkel H."/>
            <person name="Uhl G."/>
            <person name="Kuss A.W."/>
            <person name="Jensen L."/>
            <person name="Jensen C."/>
            <person name="Gillespie R.G."/>
            <person name="Hoff K.J."/>
            <person name="Prost S."/>
        </authorList>
    </citation>
    <scope>NUCLEOTIDE SEQUENCE</scope>
</reference>
<feature type="compositionally biased region" description="Basic residues" evidence="1">
    <location>
        <begin position="176"/>
        <end position="186"/>
    </location>
</feature>
<sequence>MAASKSVVLAFVEECDPEEELRSCIFPSKVGGCPAWLRLKNLPNRSDILCKTCDKPLIFLLQIYCNIDEVESAFHRTFFLFICANGKCYKRFDNQSFVVFRNQLPRLNEFYSYDAPDYKSKKSPSDPSADKYQPLCSICGCVASLKCQESQEFNYCSENHRDYDKERNFQNGGAKNSKKTKSKREKAKKQFVLPEYELIFETEVLPSTQTEKSDAEKMKEYRQFMQSTKAPNEMQEMPLDDLDSVMKRNDKAFNKFRKRISLEPEQVLRYERGGTPLWVSAEHVPSPKDIPNCICGAKRTFEFQVMPQLLNYLSLDSVQDSVDWGTLAVYTCSKSCDEGVKGYVKEFVWKQDFSDNYQQ</sequence>
<dbReference type="AlphaFoldDB" id="A0A8T0EKI4"/>
<name>A0A8T0EKI4_ARGBR</name>
<dbReference type="OMA" id="TVYVFCC"/>
<evidence type="ECO:0000259" key="2">
    <source>
        <dbReference type="Pfam" id="PF04194"/>
    </source>
</evidence>
<dbReference type="Pfam" id="PF04194">
    <property type="entry name" value="PDCD2_C"/>
    <property type="match status" value="1"/>
</dbReference>
<proteinExistence type="predicted"/>
<dbReference type="InterPro" id="IPR007320">
    <property type="entry name" value="PDCD2_C"/>
</dbReference>
<dbReference type="Proteomes" id="UP000807504">
    <property type="component" value="Unassembled WGS sequence"/>
</dbReference>
<keyword evidence="4" id="KW-1185">Reference proteome</keyword>
<accession>A0A8T0EKI4</accession>